<feature type="region of interest" description="Disordered" evidence="9">
    <location>
        <begin position="393"/>
        <end position="434"/>
    </location>
</feature>
<evidence type="ECO:0000256" key="1">
    <source>
        <dbReference type="ARBA" id="ARBA00004430"/>
    </source>
</evidence>
<protein>
    <recommendedName>
        <fullName evidence="3">Cilia- and flagella-associated protein 206</fullName>
    </recommendedName>
</protein>
<evidence type="ECO:0000256" key="4">
    <source>
        <dbReference type="ARBA" id="ARBA00022490"/>
    </source>
</evidence>
<evidence type="ECO:0000256" key="2">
    <source>
        <dbReference type="ARBA" id="ARBA00010500"/>
    </source>
</evidence>
<comment type="caution">
    <text evidence="10">The sequence shown here is derived from an EMBL/GenBank/DDBJ whole genome shotgun (WGS) entry which is preliminary data.</text>
</comment>
<accession>A0A9W7A053</accession>
<evidence type="ECO:0000256" key="9">
    <source>
        <dbReference type="SAM" id="MobiDB-lite"/>
    </source>
</evidence>
<evidence type="ECO:0000256" key="8">
    <source>
        <dbReference type="ARBA" id="ARBA00023273"/>
    </source>
</evidence>
<keyword evidence="6" id="KW-0969">Cilium</keyword>
<sequence>MDEIEEVVAEIVRGCSARKVHCSELLAAFVARTILEGDAQTFALEKELNDEDVNMVINLSVERLLEKDSPSLETIKMQVAFDSSHVMNEEAVATAAATAAAKKRELQKTIISTKLMDANDFDSLTALYREIFSLLTKTRSSEEYPEGVRRAVEREVAAAVESVFPRIGLKSFVQLSSEEKKMQLEELASIVNGIRLFNKEAGKGGAGLDNFEVDAPNKVSELSGIISGEIDAMNVICQEYQEVIVFSNLRKPAEVTEYMVQRWKDELANRRQYLSYLQSLFEDISKCGRKISFLRESYLSELDDLSSMVGSRNSVPKEHVYPKFDKIAQLWKDLGDELEIVTCRESTLNDLVDYKSSFTATLNSDSQILSLARDAPTLSTEEEEEAARAAVIVTGDGGAPDKAESKEGPESSGPDPTDLPKGTVPSDLLPPNERPVCLSIDSTPEFMQLPLEYQGFCAWTISSRSGLLLPGKPALGVVQFNNGFFVFAHEVALQSFLDDPLKYVEGVKTVAMKNPELIHLLRLQASFPNTAIAKLMGTSAKNPETLPLGFPAPASKVDVSTSTPLHFVEKNIDPSYSWNEWTLRKRALQLANLKKCKTSSQQTDESHMRRENDSQVYLPRTKSTMTKTSTGTNVARKITYVKGLRGEGIKDVSRVNLSLEVSATKNVGQSSR</sequence>
<dbReference type="PANTHER" id="PTHR21442:SF0">
    <property type="entry name" value="CILIA- AND FLAGELLA-ASSOCIATED PROTEIN 206"/>
    <property type="match status" value="1"/>
</dbReference>
<keyword evidence="11" id="KW-1185">Reference proteome</keyword>
<evidence type="ECO:0000256" key="3">
    <source>
        <dbReference type="ARBA" id="ARBA00021602"/>
    </source>
</evidence>
<dbReference type="PANTHER" id="PTHR21442">
    <property type="entry name" value="CILIA- AND FLAGELLA-ASSOCIATED PROTEIN 206"/>
    <property type="match status" value="1"/>
</dbReference>
<dbReference type="GO" id="GO:0003356">
    <property type="term" value="P:regulation of cilium beat frequency"/>
    <property type="evidence" value="ECO:0007669"/>
    <property type="project" value="TreeGrafter"/>
</dbReference>
<keyword evidence="4" id="KW-0963">Cytoplasm</keyword>
<feature type="compositionally biased region" description="Basic and acidic residues" evidence="9">
    <location>
        <begin position="399"/>
        <end position="409"/>
    </location>
</feature>
<keyword evidence="8" id="KW-0966">Cell projection</keyword>
<gene>
    <name evidence="10" type="ORF">TrST_g2974</name>
</gene>
<evidence type="ECO:0000313" key="10">
    <source>
        <dbReference type="EMBL" id="GMH59649.1"/>
    </source>
</evidence>
<dbReference type="GO" id="GO:0030030">
    <property type="term" value="P:cell projection organization"/>
    <property type="evidence" value="ECO:0007669"/>
    <property type="project" value="UniProtKB-KW"/>
</dbReference>
<dbReference type="AlphaFoldDB" id="A0A9W7A053"/>
<comment type="subcellular location">
    <subcellularLocation>
        <location evidence="1">Cytoplasm</location>
        <location evidence="1">Cytoskeleton</location>
        <location evidence="1">Cilium axoneme</location>
    </subcellularLocation>
</comment>
<proteinExistence type="inferred from homology"/>
<evidence type="ECO:0000256" key="5">
    <source>
        <dbReference type="ARBA" id="ARBA00022794"/>
    </source>
</evidence>
<keyword evidence="7" id="KW-0206">Cytoskeleton</keyword>
<dbReference type="OrthoDB" id="10251073at2759"/>
<evidence type="ECO:0000313" key="11">
    <source>
        <dbReference type="Proteomes" id="UP001165085"/>
    </source>
</evidence>
<reference evidence="11" key="1">
    <citation type="journal article" date="2023" name="Commun. Biol.">
        <title>Genome analysis of Parmales, the sister group of diatoms, reveals the evolutionary specialization of diatoms from phago-mixotrophs to photoautotrophs.</title>
        <authorList>
            <person name="Ban H."/>
            <person name="Sato S."/>
            <person name="Yoshikawa S."/>
            <person name="Yamada K."/>
            <person name="Nakamura Y."/>
            <person name="Ichinomiya M."/>
            <person name="Sato N."/>
            <person name="Blanc-Mathieu R."/>
            <person name="Endo H."/>
            <person name="Kuwata A."/>
            <person name="Ogata H."/>
        </authorList>
    </citation>
    <scope>NUCLEOTIDE SEQUENCE [LARGE SCALE GENOMIC DNA]</scope>
    <source>
        <strain evidence="11">NIES 3701</strain>
    </source>
</reference>
<evidence type="ECO:0000256" key="7">
    <source>
        <dbReference type="ARBA" id="ARBA00023212"/>
    </source>
</evidence>
<dbReference type="Proteomes" id="UP001165085">
    <property type="component" value="Unassembled WGS sequence"/>
</dbReference>
<dbReference type="GO" id="GO:0005930">
    <property type="term" value="C:axoneme"/>
    <property type="evidence" value="ECO:0007669"/>
    <property type="project" value="UniProtKB-SubCell"/>
</dbReference>
<evidence type="ECO:0000256" key="6">
    <source>
        <dbReference type="ARBA" id="ARBA00023069"/>
    </source>
</evidence>
<organism evidence="10 11">
    <name type="scientific">Triparma strigata</name>
    <dbReference type="NCBI Taxonomy" id="1606541"/>
    <lineage>
        <taxon>Eukaryota</taxon>
        <taxon>Sar</taxon>
        <taxon>Stramenopiles</taxon>
        <taxon>Ochrophyta</taxon>
        <taxon>Bolidophyceae</taxon>
        <taxon>Parmales</taxon>
        <taxon>Triparmaceae</taxon>
        <taxon>Triparma</taxon>
    </lineage>
</organism>
<dbReference type="Pfam" id="PF12018">
    <property type="entry name" value="FAP206"/>
    <property type="match status" value="1"/>
</dbReference>
<dbReference type="EMBL" id="BRXY01000060">
    <property type="protein sequence ID" value="GMH59649.1"/>
    <property type="molecule type" value="Genomic_DNA"/>
</dbReference>
<name>A0A9W7A053_9STRA</name>
<dbReference type="GO" id="GO:0036064">
    <property type="term" value="C:ciliary basal body"/>
    <property type="evidence" value="ECO:0007669"/>
    <property type="project" value="TreeGrafter"/>
</dbReference>
<dbReference type="InterPro" id="IPR021897">
    <property type="entry name" value="FAP206"/>
</dbReference>
<comment type="similarity">
    <text evidence="2">Belongs to the CFAP206 family.</text>
</comment>
<keyword evidence="5" id="KW-0970">Cilium biogenesis/degradation</keyword>